<evidence type="ECO:0000256" key="3">
    <source>
        <dbReference type="ARBA" id="ARBA00022692"/>
    </source>
</evidence>
<keyword evidence="3 6" id="KW-0812">Transmembrane</keyword>
<dbReference type="InterPro" id="IPR001123">
    <property type="entry name" value="LeuE-type"/>
</dbReference>
<protein>
    <submittedName>
        <fullName evidence="7">LysE family transporter</fullName>
    </submittedName>
</protein>
<evidence type="ECO:0000313" key="7">
    <source>
        <dbReference type="EMBL" id="MBN4059584.1"/>
    </source>
</evidence>
<accession>A0ABS3AP05</accession>
<evidence type="ECO:0000313" key="8">
    <source>
        <dbReference type="Proteomes" id="UP000724964"/>
    </source>
</evidence>
<dbReference type="EMBL" id="JAFIUH010000005">
    <property type="protein sequence ID" value="MBN4059584.1"/>
    <property type="molecule type" value="Genomic_DNA"/>
</dbReference>
<feature type="transmembrane region" description="Helical" evidence="6">
    <location>
        <begin position="42"/>
        <end position="63"/>
    </location>
</feature>
<organism evidence="7 8">
    <name type="scientific">Acidimicrobium ferrooxidans</name>
    <dbReference type="NCBI Taxonomy" id="53635"/>
    <lineage>
        <taxon>Bacteria</taxon>
        <taxon>Bacillati</taxon>
        <taxon>Actinomycetota</taxon>
        <taxon>Acidimicrobiia</taxon>
        <taxon>Acidimicrobiales</taxon>
        <taxon>Acidimicrobiaceae</taxon>
        <taxon>Acidimicrobium</taxon>
    </lineage>
</organism>
<comment type="subcellular location">
    <subcellularLocation>
        <location evidence="1">Cell membrane</location>
        <topology evidence="1">Multi-pass membrane protein</topology>
    </subcellularLocation>
</comment>
<keyword evidence="2" id="KW-1003">Cell membrane</keyword>
<keyword evidence="5 6" id="KW-0472">Membrane</keyword>
<feature type="transmembrane region" description="Helical" evidence="6">
    <location>
        <begin position="6"/>
        <end position="30"/>
    </location>
</feature>
<name>A0ABS3AP05_9ACTN</name>
<dbReference type="PANTHER" id="PTHR30086">
    <property type="entry name" value="ARGININE EXPORTER PROTEIN ARGO"/>
    <property type="match status" value="1"/>
</dbReference>
<keyword evidence="8" id="KW-1185">Reference proteome</keyword>
<gene>
    <name evidence="7" type="ORF">JYT35_00530</name>
</gene>
<evidence type="ECO:0000256" key="1">
    <source>
        <dbReference type="ARBA" id="ARBA00004651"/>
    </source>
</evidence>
<feature type="transmembrane region" description="Helical" evidence="6">
    <location>
        <begin position="149"/>
        <end position="170"/>
    </location>
</feature>
<dbReference type="Proteomes" id="UP000724964">
    <property type="component" value="Unassembled WGS sequence"/>
</dbReference>
<reference evidence="7" key="1">
    <citation type="submission" date="2021-02" db="EMBL/GenBank/DDBJ databases">
        <title>Activity-based single-cell genomes from oceanic crustal fluid captures similar information to metagenomic and metatranscriptomic surveys with orders of magnitude less sampling.</title>
        <authorList>
            <person name="D'Angelo T.S."/>
            <person name="Orcutt B.N."/>
        </authorList>
    </citation>
    <scope>NUCLEOTIDE SEQUENCE [LARGE SCALE GENOMIC DNA]</scope>
    <source>
        <strain evidence="7">AH-315-J10</strain>
    </source>
</reference>
<evidence type="ECO:0000256" key="4">
    <source>
        <dbReference type="ARBA" id="ARBA00022989"/>
    </source>
</evidence>
<proteinExistence type="predicted"/>
<comment type="caution">
    <text evidence="7">The sequence shown here is derived from an EMBL/GenBank/DDBJ whole genome shotgun (WGS) entry which is preliminary data.</text>
</comment>
<evidence type="ECO:0000256" key="2">
    <source>
        <dbReference type="ARBA" id="ARBA00022475"/>
    </source>
</evidence>
<evidence type="ECO:0000256" key="6">
    <source>
        <dbReference type="SAM" id="Phobius"/>
    </source>
</evidence>
<feature type="transmembrane region" description="Helical" evidence="6">
    <location>
        <begin position="69"/>
        <end position="89"/>
    </location>
</feature>
<evidence type="ECO:0000256" key="5">
    <source>
        <dbReference type="ARBA" id="ARBA00023136"/>
    </source>
</evidence>
<sequence>MEYWQNIGLAFGAFAVGIVSPGPNIMAVIATSLARGRTAGRSVALGIASGSFLWSTLAAVGLSSIIARYAGFVTIMKLVGGIYLAWLAFKAFRSAARPDSPESAAALAHEGESSIVLFRRGLSIQMTNPKAAISWIAIMTLGLSNQAPWWVAAIIVGLLTSLSIVMHLSYAQAFSAARVAAGYRRLRRRFEAATGVFFSYASYKLFTS</sequence>
<keyword evidence="4 6" id="KW-1133">Transmembrane helix</keyword>
<dbReference type="PANTHER" id="PTHR30086:SF21">
    <property type="entry name" value="TRANSPORT PROTEIN"/>
    <property type="match status" value="1"/>
</dbReference>
<dbReference type="Pfam" id="PF01810">
    <property type="entry name" value="LysE"/>
    <property type="match status" value="1"/>
</dbReference>